<comment type="caution">
    <text evidence="2">The sequence shown here is derived from an EMBL/GenBank/DDBJ whole genome shotgun (WGS) entry which is preliminary data.</text>
</comment>
<evidence type="ECO:0000313" key="3">
    <source>
        <dbReference type="Proteomes" id="UP000077407"/>
    </source>
</evidence>
<evidence type="ECO:0000256" key="1">
    <source>
        <dbReference type="SAM" id="MobiDB-lite"/>
    </source>
</evidence>
<feature type="region of interest" description="Disordered" evidence="1">
    <location>
        <begin position="52"/>
        <end position="98"/>
    </location>
</feature>
<dbReference type="Proteomes" id="UP000077407">
    <property type="component" value="Unassembled WGS sequence"/>
</dbReference>
<protein>
    <recommendedName>
        <fullName evidence="4">GOLD domain-containing protein</fullName>
    </recommendedName>
</protein>
<organism evidence="2 3">
    <name type="scientific">Clostridium ljungdahlii</name>
    <dbReference type="NCBI Taxonomy" id="1538"/>
    <lineage>
        <taxon>Bacteria</taxon>
        <taxon>Bacillati</taxon>
        <taxon>Bacillota</taxon>
        <taxon>Clostridia</taxon>
        <taxon>Eubacteriales</taxon>
        <taxon>Clostridiaceae</taxon>
        <taxon>Clostridium</taxon>
    </lineage>
</organism>
<reference evidence="2 3" key="1">
    <citation type="journal article" date="2015" name="Biotechnol. Bioeng.">
        <title>Genome sequence and phenotypic characterization of Caulobacter segnis.</title>
        <authorList>
            <person name="Patel S."/>
            <person name="Fletcher B."/>
            <person name="Scott D.C."/>
            <person name="Ely B."/>
        </authorList>
    </citation>
    <scope>NUCLEOTIDE SEQUENCE [LARGE SCALE GENOMIC DNA]</scope>
    <source>
        <strain evidence="2 3">ERI-2</strain>
    </source>
</reference>
<feature type="compositionally biased region" description="Basic and acidic residues" evidence="1">
    <location>
        <begin position="78"/>
        <end position="88"/>
    </location>
</feature>
<gene>
    <name evidence="2" type="ORF">WY13_02383</name>
</gene>
<evidence type="ECO:0008006" key="4">
    <source>
        <dbReference type="Google" id="ProtNLM"/>
    </source>
</evidence>
<dbReference type="RefSeq" id="WP_063555791.1">
    <property type="nucleotide sequence ID" value="NZ_LITT01000023.1"/>
</dbReference>
<dbReference type="PATRIC" id="fig|1538.10.peg.1986"/>
<sequence length="347" mass="40066">MDEKKEREMEELAEEIDIIFSVKDNISQGEINNFLNKFTELSEDDIRKKISEITGDNSYIENSSSGQKDESSTENIDSESRSEVKAEDFPEELDEDKIENVNDDLQLHIDELPEKSENNKVKSIFDDGNIPDVPFVKAEIKYGQLSLEWGWPEGIDKVLLCCRMDRFPESPSDSSASHVIREREEDFETGDYTISKIEEGNYYFCIYAVVEYENKTLYSEGQRRLVVNKVPQEIFYEIDLKRSLLGKLKSAKISLSAPSPKSFPKAEIELPQLVLVSKIGNMPIQKSDGETLFNVDYETLKNDEIIDFDLPTENIRKNMYVKLFFVDDSNSKLYRIVSPAKEKLYFK</sequence>
<name>A0A162LAV7_9CLOT</name>
<dbReference type="OrthoDB" id="1933111at2"/>
<feature type="compositionally biased region" description="Polar residues" evidence="1">
    <location>
        <begin position="54"/>
        <end position="66"/>
    </location>
</feature>
<dbReference type="AlphaFoldDB" id="A0A162LAV7"/>
<evidence type="ECO:0000313" key="2">
    <source>
        <dbReference type="EMBL" id="OAA86988.1"/>
    </source>
</evidence>
<proteinExistence type="predicted"/>
<accession>A0A162LAV7</accession>
<dbReference type="EMBL" id="LITT01000023">
    <property type="protein sequence ID" value="OAA86988.1"/>
    <property type="molecule type" value="Genomic_DNA"/>
</dbReference>